<protein>
    <recommendedName>
        <fullName evidence="1">non-specific serine/threonine protein kinase</fullName>
        <ecNumber evidence="1">2.7.11.1</ecNumber>
    </recommendedName>
</protein>
<evidence type="ECO:0000256" key="13">
    <source>
        <dbReference type="SAM" id="MobiDB-lite"/>
    </source>
</evidence>
<sequence length="496" mass="57364">MHKSEEIVLYQDDKAIVVYDEGERFRRRLKAAFLPQSWYTDANRLQFDRFVNVCPLCGSEVDDSQYTFIAQTYFYFLQRNFKKWSQEQDPQPDRYDTWSTNVSGAAALRRTLPGAETILRGADDSQLQQSPSTDDSGNTNGAFGVTSAAPASQFDVPKHIPPELLVTGYYNRFFEERRKLGSGSFGHVYCCVHIIDGLPLGEYAVKKLPVGDDREWLRKMIREVKVRERLRHRNIVDYNHSWLEMHRLNEFCPYVPWLFVLMAYCNGGDLENFVKRFGQELDDEEIFVLLIDIVNGLCHLHRHGIIYRDLKPSNVLLNYTQKEGVSAMLSDFGTCEILAELGDRNVLRQGFTGTVEFTAPELLETDQFGQYSVSYDTKSDMWSLGIILYYLCYGKLPYFDECPQRCRDMILQHDYIKLPQMPQRCPELQMLILALTQRDTFRRPDCETILCDSRVLEMIHDEEFMKAGKAKIASKVTQLSQNAAPTYHQADAIIRA</sequence>
<dbReference type="FunFam" id="3.30.200.20:FF:000306">
    <property type="entry name" value="IKS protein kinase"/>
    <property type="match status" value="1"/>
</dbReference>
<dbReference type="GO" id="GO:0005524">
    <property type="term" value="F:ATP binding"/>
    <property type="evidence" value="ECO:0007669"/>
    <property type="project" value="UniProtKB-UniRule"/>
</dbReference>
<keyword evidence="6 11" id="KW-0067">ATP-binding</keyword>
<evidence type="ECO:0000256" key="12">
    <source>
        <dbReference type="RuleBase" id="RU000304"/>
    </source>
</evidence>
<dbReference type="Gene3D" id="1.10.510.10">
    <property type="entry name" value="Transferase(Phosphotransferase) domain 1"/>
    <property type="match status" value="1"/>
</dbReference>
<keyword evidence="5 15" id="KW-0418">Kinase</keyword>
<dbReference type="SUPFAM" id="SSF56112">
    <property type="entry name" value="Protein kinase-like (PK-like)"/>
    <property type="match status" value="1"/>
</dbReference>
<evidence type="ECO:0000256" key="9">
    <source>
        <dbReference type="ARBA" id="ARBA00047899"/>
    </source>
</evidence>
<gene>
    <name evidence="15" type="ORF">BBBOND_0304840</name>
</gene>
<dbReference type="AlphaFoldDB" id="A0A061D790"/>
<dbReference type="GO" id="GO:0017148">
    <property type="term" value="P:negative regulation of translation"/>
    <property type="evidence" value="ECO:0007669"/>
    <property type="project" value="UniProtKB-KW"/>
</dbReference>
<dbReference type="InterPro" id="IPR017441">
    <property type="entry name" value="Protein_kinase_ATP_BS"/>
</dbReference>
<dbReference type="EC" id="2.7.11.1" evidence="1"/>
<evidence type="ECO:0000256" key="6">
    <source>
        <dbReference type="ARBA" id="ARBA00022840"/>
    </source>
</evidence>
<feature type="binding site" evidence="11">
    <location>
        <position position="207"/>
    </location>
    <ligand>
        <name>ATP</name>
        <dbReference type="ChEBI" id="CHEBI:30616"/>
    </ligand>
</feature>
<reference evidence="16" key="1">
    <citation type="journal article" date="2014" name="Nucleic Acids Res.">
        <title>The evolutionary dynamics of variant antigen genes in Babesia reveal a history of genomic innovation underlying host-parasite interaction.</title>
        <authorList>
            <person name="Jackson A.P."/>
            <person name="Otto T.D."/>
            <person name="Darby A."/>
            <person name="Ramaprasad A."/>
            <person name="Xia D."/>
            <person name="Echaide I.E."/>
            <person name="Farber M."/>
            <person name="Gahlot S."/>
            <person name="Gamble J."/>
            <person name="Gupta D."/>
            <person name="Gupta Y."/>
            <person name="Jackson L."/>
            <person name="Malandrin L."/>
            <person name="Malas T.B."/>
            <person name="Moussa E."/>
            <person name="Nair M."/>
            <person name="Reid A.J."/>
            <person name="Sanders M."/>
            <person name="Sharma J."/>
            <person name="Tracey A."/>
            <person name="Quail M.A."/>
            <person name="Weir W."/>
            <person name="Wastling J.M."/>
            <person name="Hall N."/>
            <person name="Willadsen P."/>
            <person name="Lingelbach K."/>
            <person name="Shiels B."/>
            <person name="Tait A."/>
            <person name="Berriman M."/>
            <person name="Allred D.R."/>
            <person name="Pain A."/>
        </authorList>
    </citation>
    <scope>NUCLEOTIDE SEQUENCE [LARGE SCALE GENOMIC DNA]</scope>
    <source>
        <strain evidence="16">Bond</strain>
    </source>
</reference>
<comment type="catalytic activity">
    <reaction evidence="9">
        <text>L-threonyl-[protein] + ATP = O-phospho-L-threonyl-[protein] + ADP + H(+)</text>
        <dbReference type="Rhea" id="RHEA:46608"/>
        <dbReference type="Rhea" id="RHEA-COMP:11060"/>
        <dbReference type="Rhea" id="RHEA-COMP:11605"/>
        <dbReference type="ChEBI" id="CHEBI:15378"/>
        <dbReference type="ChEBI" id="CHEBI:30013"/>
        <dbReference type="ChEBI" id="CHEBI:30616"/>
        <dbReference type="ChEBI" id="CHEBI:61977"/>
        <dbReference type="ChEBI" id="CHEBI:456216"/>
        <dbReference type="EC" id="2.7.11.1"/>
    </reaction>
</comment>
<dbReference type="GO" id="GO:0005634">
    <property type="term" value="C:nucleus"/>
    <property type="evidence" value="ECO:0007669"/>
    <property type="project" value="TreeGrafter"/>
</dbReference>
<keyword evidence="2 12" id="KW-0723">Serine/threonine-protein kinase</keyword>
<dbReference type="PROSITE" id="PS50011">
    <property type="entry name" value="PROTEIN_KINASE_DOM"/>
    <property type="match status" value="1"/>
</dbReference>
<keyword evidence="4 11" id="KW-0547">Nucleotide-binding</keyword>
<name>A0A061D790_BABBI</name>
<feature type="region of interest" description="Disordered" evidence="13">
    <location>
        <begin position="121"/>
        <end position="144"/>
    </location>
</feature>
<dbReference type="InterPro" id="IPR050339">
    <property type="entry name" value="CC_SR_Kinase"/>
</dbReference>
<evidence type="ECO:0000259" key="14">
    <source>
        <dbReference type="PROSITE" id="PS50011"/>
    </source>
</evidence>
<dbReference type="Proteomes" id="UP000033188">
    <property type="component" value="Chromosome 3"/>
</dbReference>
<dbReference type="EMBL" id="LK391709">
    <property type="protein sequence ID" value="CDR96581.1"/>
    <property type="molecule type" value="Genomic_DNA"/>
</dbReference>
<dbReference type="InterPro" id="IPR011009">
    <property type="entry name" value="Kinase-like_dom_sf"/>
</dbReference>
<feature type="compositionally biased region" description="Polar residues" evidence="13">
    <location>
        <begin position="125"/>
        <end position="141"/>
    </location>
</feature>
<dbReference type="GeneID" id="24565122"/>
<dbReference type="VEuPathDB" id="PiroplasmaDB:BBBOND_0304840"/>
<dbReference type="PROSITE" id="PS00108">
    <property type="entry name" value="PROTEIN_KINASE_ST"/>
    <property type="match status" value="1"/>
</dbReference>
<dbReference type="Pfam" id="PF00069">
    <property type="entry name" value="Pkinase"/>
    <property type="match status" value="1"/>
</dbReference>
<proteinExistence type="inferred from homology"/>
<evidence type="ECO:0000256" key="10">
    <source>
        <dbReference type="ARBA" id="ARBA00048679"/>
    </source>
</evidence>
<dbReference type="SMART" id="SM00220">
    <property type="entry name" value="S_TKc"/>
    <property type="match status" value="1"/>
</dbReference>
<evidence type="ECO:0000256" key="1">
    <source>
        <dbReference type="ARBA" id="ARBA00012513"/>
    </source>
</evidence>
<comment type="catalytic activity">
    <reaction evidence="10">
        <text>L-seryl-[protein] + ATP = O-phospho-L-seryl-[protein] + ADP + H(+)</text>
        <dbReference type="Rhea" id="RHEA:17989"/>
        <dbReference type="Rhea" id="RHEA-COMP:9863"/>
        <dbReference type="Rhea" id="RHEA-COMP:11604"/>
        <dbReference type="ChEBI" id="CHEBI:15378"/>
        <dbReference type="ChEBI" id="CHEBI:29999"/>
        <dbReference type="ChEBI" id="CHEBI:30616"/>
        <dbReference type="ChEBI" id="CHEBI:83421"/>
        <dbReference type="ChEBI" id="CHEBI:456216"/>
        <dbReference type="EC" id="2.7.11.1"/>
    </reaction>
</comment>
<evidence type="ECO:0000256" key="7">
    <source>
        <dbReference type="ARBA" id="ARBA00023193"/>
    </source>
</evidence>
<dbReference type="Gene3D" id="3.30.200.20">
    <property type="entry name" value="Phosphorylase Kinase, domain 1"/>
    <property type="match status" value="1"/>
</dbReference>
<dbReference type="STRING" id="5866.A0A061D790"/>
<evidence type="ECO:0000256" key="4">
    <source>
        <dbReference type="ARBA" id="ARBA00022741"/>
    </source>
</evidence>
<dbReference type="GO" id="GO:0004674">
    <property type="term" value="F:protein serine/threonine kinase activity"/>
    <property type="evidence" value="ECO:0007669"/>
    <property type="project" value="UniProtKB-KW"/>
</dbReference>
<comment type="similarity">
    <text evidence="8">Belongs to the protein kinase superfamily. Ser/Thr protein kinase family. GCN2 subfamily.</text>
</comment>
<dbReference type="InterPro" id="IPR008271">
    <property type="entry name" value="Ser/Thr_kinase_AS"/>
</dbReference>
<dbReference type="PROSITE" id="PS00107">
    <property type="entry name" value="PROTEIN_KINASE_ATP"/>
    <property type="match status" value="1"/>
</dbReference>
<accession>A0A061D790</accession>
<evidence type="ECO:0000256" key="3">
    <source>
        <dbReference type="ARBA" id="ARBA00022679"/>
    </source>
</evidence>
<dbReference type="KEGG" id="bbig:BBBOND_0304840"/>
<dbReference type="RefSeq" id="XP_012768767.1">
    <property type="nucleotide sequence ID" value="XM_012913313.1"/>
</dbReference>
<dbReference type="OrthoDB" id="5337378at2759"/>
<dbReference type="PANTHER" id="PTHR11042:SF138">
    <property type="entry name" value="SERINE_THREONINE-PROTEIN KINASE IKS1-RELATED"/>
    <property type="match status" value="1"/>
</dbReference>
<dbReference type="OMA" id="YNCIHIL"/>
<keyword evidence="3" id="KW-0808">Transferase</keyword>
<keyword evidence="16" id="KW-1185">Reference proteome</keyword>
<evidence type="ECO:0000313" key="16">
    <source>
        <dbReference type="Proteomes" id="UP000033188"/>
    </source>
</evidence>
<keyword evidence="7" id="KW-0652">Protein synthesis inhibitor</keyword>
<organism evidence="15 16">
    <name type="scientific">Babesia bigemina</name>
    <dbReference type="NCBI Taxonomy" id="5866"/>
    <lineage>
        <taxon>Eukaryota</taxon>
        <taxon>Sar</taxon>
        <taxon>Alveolata</taxon>
        <taxon>Apicomplexa</taxon>
        <taxon>Aconoidasida</taxon>
        <taxon>Piroplasmida</taxon>
        <taxon>Babesiidae</taxon>
        <taxon>Babesia</taxon>
    </lineage>
</organism>
<evidence type="ECO:0000256" key="5">
    <source>
        <dbReference type="ARBA" id="ARBA00022777"/>
    </source>
</evidence>
<evidence type="ECO:0000313" key="15">
    <source>
        <dbReference type="EMBL" id="CDR96581.1"/>
    </source>
</evidence>
<dbReference type="InterPro" id="IPR000719">
    <property type="entry name" value="Prot_kinase_dom"/>
</dbReference>
<feature type="domain" description="Protein kinase" evidence="14">
    <location>
        <begin position="174"/>
        <end position="465"/>
    </location>
</feature>
<evidence type="ECO:0000256" key="2">
    <source>
        <dbReference type="ARBA" id="ARBA00022527"/>
    </source>
</evidence>
<evidence type="ECO:0000256" key="11">
    <source>
        <dbReference type="PROSITE-ProRule" id="PRU10141"/>
    </source>
</evidence>
<evidence type="ECO:0000256" key="8">
    <source>
        <dbReference type="ARBA" id="ARBA00037982"/>
    </source>
</evidence>
<dbReference type="GO" id="GO:0005737">
    <property type="term" value="C:cytoplasm"/>
    <property type="evidence" value="ECO:0007669"/>
    <property type="project" value="TreeGrafter"/>
</dbReference>
<dbReference type="PANTHER" id="PTHR11042">
    <property type="entry name" value="EUKARYOTIC TRANSLATION INITIATION FACTOR 2-ALPHA KINASE EIF2-ALPHA KINASE -RELATED"/>
    <property type="match status" value="1"/>
</dbReference>